<evidence type="ECO:0000256" key="1">
    <source>
        <dbReference type="ARBA" id="ARBA00004651"/>
    </source>
</evidence>
<sequence length="410" mass="47275">MTSLYSVDDNHPSTLIMSLCQNKSLLTMMDYGETSNSTNSNHNSNNSNCMNNNHTSINNSNSDNNTSANSSNNNNSNNSSNNRLEMIIVPSIYAVAIVGGCIANGALITLLCKNRRQKYNSTGILVLNLAIADLLFLLFWVPFHTIIYTMSIWPFGDFMCRFIHYMQFSSMFANVFTLTAMAVNRYVAIRFPIWTRLRRNHKDVVIISLVIWIVALCLGIPSSLIYTTVEYQGNFYCTDSFQDKRHLRPTFFLLNFLIGYVIPLSTILILSTLTVCNMWNSTNMEGINAAESLRNKRRATKIVISLVLVFACMWFPYHLFWIWVNYFHDSFEWSYAFYYFQVFAYLLAFTNSALNPLVYAFCSETFRKKLCIWSKRKQDHSFLSHSRLTNHSIRSIPQNTQEIPMDKISL</sequence>
<keyword evidence="10 11" id="KW-0807">Transducer</keyword>
<evidence type="ECO:0000256" key="2">
    <source>
        <dbReference type="ARBA" id="ARBA00022475"/>
    </source>
</evidence>
<feature type="transmembrane region" description="Helical" evidence="13">
    <location>
        <begin position="336"/>
        <end position="362"/>
    </location>
</feature>
<dbReference type="RefSeq" id="XP_029651589.2">
    <property type="nucleotide sequence ID" value="XM_029795729.2"/>
</dbReference>
<protein>
    <submittedName>
        <fullName evidence="16">Galanin receptor 2b-like</fullName>
    </submittedName>
</protein>
<feature type="transmembrane region" description="Helical" evidence="13">
    <location>
        <begin position="163"/>
        <end position="183"/>
    </location>
</feature>
<dbReference type="GO" id="GO:0005886">
    <property type="term" value="C:plasma membrane"/>
    <property type="evidence" value="ECO:0007669"/>
    <property type="project" value="UniProtKB-SubCell"/>
</dbReference>
<gene>
    <name evidence="16" type="primary">LOC115224802</name>
</gene>
<keyword evidence="5 11" id="KW-0297">G-protein coupled receptor</keyword>
<feature type="transmembrane region" description="Helical" evidence="13">
    <location>
        <begin position="87"/>
        <end position="112"/>
    </location>
</feature>
<keyword evidence="8 11" id="KW-0675">Receptor</keyword>
<dbReference type="AlphaFoldDB" id="A0A6P7TIP1"/>
<reference evidence="16" key="1">
    <citation type="submission" date="2025-08" db="UniProtKB">
        <authorList>
            <consortium name="RefSeq"/>
        </authorList>
    </citation>
    <scope>IDENTIFICATION</scope>
</reference>
<dbReference type="PROSITE" id="PS50262">
    <property type="entry name" value="G_PROTEIN_RECEP_F1_2"/>
    <property type="match status" value="1"/>
</dbReference>
<evidence type="ECO:0000313" key="16">
    <source>
        <dbReference type="RefSeq" id="XP_029651589.2"/>
    </source>
</evidence>
<keyword evidence="6 13" id="KW-0472">Membrane</keyword>
<dbReference type="InterPro" id="IPR000276">
    <property type="entry name" value="GPCR_Rhodpsn"/>
</dbReference>
<evidence type="ECO:0000256" key="5">
    <source>
        <dbReference type="ARBA" id="ARBA00023040"/>
    </source>
</evidence>
<evidence type="ECO:0000256" key="6">
    <source>
        <dbReference type="ARBA" id="ARBA00023136"/>
    </source>
</evidence>
<dbReference type="PANTHER" id="PTHR45695">
    <property type="entry name" value="LEUCOKININ RECEPTOR-RELATED"/>
    <property type="match status" value="1"/>
</dbReference>
<dbReference type="PRINTS" id="PR00663">
    <property type="entry name" value="GALANINR"/>
</dbReference>
<feature type="transmembrane region" description="Helical" evidence="13">
    <location>
        <begin position="302"/>
        <end position="324"/>
    </location>
</feature>
<feature type="region of interest" description="Disordered" evidence="12">
    <location>
        <begin position="31"/>
        <end position="78"/>
    </location>
</feature>
<evidence type="ECO:0000256" key="4">
    <source>
        <dbReference type="ARBA" id="ARBA00022989"/>
    </source>
</evidence>
<keyword evidence="4 13" id="KW-1133">Transmembrane helix</keyword>
<feature type="domain" description="G-protein coupled receptors family 1 profile" evidence="14">
    <location>
        <begin position="103"/>
        <end position="359"/>
    </location>
</feature>
<feature type="transmembrane region" description="Helical" evidence="13">
    <location>
        <begin position="251"/>
        <end position="276"/>
    </location>
</feature>
<evidence type="ECO:0000256" key="7">
    <source>
        <dbReference type="ARBA" id="ARBA00023157"/>
    </source>
</evidence>
<evidence type="ECO:0000256" key="13">
    <source>
        <dbReference type="SAM" id="Phobius"/>
    </source>
</evidence>
<dbReference type="PROSITE" id="PS00237">
    <property type="entry name" value="G_PROTEIN_RECEP_F1_1"/>
    <property type="match status" value="1"/>
</dbReference>
<dbReference type="SUPFAM" id="SSF81321">
    <property type="entry name" value="Family A G protein-coupled receptor-like"/>
    <property type="match status" value="1"/>
</dbReference>
<dbReference type="PANTHER" id="PTHR45695:SF23">
    <property type="entry name" value="GALANIN-LIKE G-PROTEIN COUPLED RECEPTOR NPR-9"/>
    <property type="match status" value="1"/>
</dbReference>
<dbReference type="InterPro" id="IPR000405">
    <property type="entry name" value="Galanin_rcpt"/>
</dbReference>
<evidence type="ECO:0000256" key="10">
    <source>
        <dbReference type="ARBA" id="ARBA00023224"/>
    </source>
</evidence>
<dbReference type="Gene3D" id="1.20.1070.10">
    <property type="entry name" value="Rhodopsin 7-helix transmembrane proteins"/>
    <property type="match status" value="1"/>
</dbReference>
<feature type="transmembrane region" description="Helical" evidence="13">
    <location>
        <begin position="204"/>
        <end position="226"/>
    </location>
</feature>
<evidence type="ECO:0000256" key="3">
    <source>
        <dbReference type="ARBA" id="ARBA00022692"/>
    </source>
</evidence>
<feature type="compositionally biased region" description="Low complexity" evidence="12">
    <location>
        <begin position="34"/>
        <end position="78"/>
    </location>
</feature>
<evidence type="ECO:0000259" key="14">
    <source>
        <dbReference type="PROSITE" id="PS50262"/>
    </source>
</evidence>
<dbReference type="PRINTS" id="PR00237">
    <property type="entry name" value="GPCRRHODOPSN"/>
</dbReference>
<keyword evidence="3 11" id="KW-0812">Transmembrane</keyword>
<dbReference type="Proteomes" id="UP000515154">
    <property type="component" value="Linkage group LG2"/>
</dbReference>
<keyword evidence="7" id="KW-1015">Disulfide bond</keyword>
<dbReference type="GO" id="GO:0004930">
    <property type="term" value="F:G protein-coupled receptor activity"/>
    <property type="evidence" value="ECO:0007669"/>
    <property type="project" value="UniProtKB-KW"/>
</dbReference>
<comment type="subcellular location">
    <subcellularLocation>
        <location evidence="1">Cell membrane</location>
        <topology evidence="1">Multi-pass membrane protein</topology>
    </subcellularLocation>
</comment>
<comment type="similarity">
    <text evidence="11">Belongs to the G-protein coupled receptor 1 family.</text>
</comment>
<evidence type="ECO:0000256" key="8">
    <source>
        <dbReference type="ARBA" id="ARBA00023170"/>
    </source>
</evidence>
<proteinExistence type="inferred from homology"/>
<keyword evidence="15" id="KW-1185">Reference proteome</keyword>
<dbReference type="InterPro" id="IPR017452">
    <property type="entry name" value="GPCR_Rhodpsn_7TM"/>
</dbReference>
<evidence type="ECO:0000256" key="11">
    <source>
        <dbReference type="RuleBase" id="RU000688"/>
    </source>
</evidence>
<organism evidence="15 16">
    <name type="scientific">Octopus sinensis</name>
    <name type="common">East Asian common octopus</name>
    <dbReference type="NCBI Taxonomy" id="2607531"/>
    <lineage>
        <taxon>Eukaryota</taxon>
        <taxon>Metazoa</taxon>
        <taxon>Spiralia</taxon>
        <taxon>Lophotrochozoa</taxon>
        <taxon>Mollusca</taxon>
        <taxon>Cephalopoda</taxon>
        <taxon>Coleoidea</taxon>
        <taxon>Octopodiformes</taxon>
        <taxon>Octopoda</taxon>
        <taxon>Incirrata</taxon>
        <taxon>Octopodidae</taxon>
        <taxon>Octopus</taxon>
    </lineage>
</organism>
<evidence type="ECO:0000256" key="12">
    <source>
        <dbReference type="SAM" id="MobiDB-lite"/>
    </source>
</evidence>
<dbReference type="KEGG" id="osn:115224802"/>
<feature type="transmembrane region" description="Helical" evidence="13">
    <location>
        <begin position="124"/>
        <end position="143"/>
    </location>
</feature>
<evidence type="ECO:0000313" key="15">
    <source>
        <dbReference type="Proteomes" id="UP000515154"/>
    </source>
</evidence>
<evidence type="ECO:0000256" key="9">
    <source>
        <dbReference type="ARBA" id="ARBA00023180"/>
    </source>
</evidence>
<name>A0A6P7TIP1_9MOLL</name>
<accession>A0A6P7TIP1</accession>
<keyword evidence="2" id="KW-1003">Cell membrane</keyword>
<keyword evidence="9" id="KW-0325">Glycoprotein</keyword>
<dbReference type="Pfam" id="PF00001">
    <property type="entry name" value="7tm_1"/>
    <property type="match status" value="1"/>
</dbReference>